<dbReference type="InterPro" id="IPR004358">
    <property type="entry name" value="Sig_transdc_His_kin-like_C"/>
</dbReference>
<proteinExistence type="predicted"/>
<dbReference type="SUPFAM" id="SSF55781">
    <property type="entry name" value="GAF domain-like"/>
    <property type="match status" value="1"/>
</dbReference>
<organism evidence="3">
    <name type="scientific">anaerobic digester metagenome</name>
    <dbReference type="NCBI Taxonomy" id="1263854"/>
    <lineage>
        <taxon>unclassified sequences</taxon>
        <taxon>metagenomes</taxon>
        <taxon>ecological metagenomes</taxon>
    </lineage>
</organism>
<accession>A0A485M6P0</accession>
<evidence type="ECO:0000313" key="3">
    <source>
        <dbReference type="EMBL" id="VFU18304.1"/>
    </source>
</evidence>
<evidence type="ECO:0000256" key="1">
    <source>
        <dbReference type="ARBA" id="ARBA00022553"/>
    </source>
</evidence>
<dbReference type="InterPro" id="IPR003661">
    <property type="entry name" value="HisK_dim/P_dom"/>
</dbReference>
<dbReference type="CDD" id="cd00082">
    <property type="entry name" value="HisKA"/>
    <property type="match status" value="1"/>
</dbReference>
<protein>
    <recommendedName>
        <fullName evidence="2">Histidine kinase domain-containing protein</fullName>
    </recommendedName>
</protein>
<dbReference type="PANTHER" id="PTHR43065:SF22">
    <property type="entry name" value="HISTIDINE KINASE"/>
    <property type="match status" value="1"/>
</dbReference>
<dbReference type="InterPro" id="IPR005467">
    <property type="entry name" value="His_kinase_dom"/>
</dbReference>
<dbReference type="InterPro" id="IPR003018">
    <property type="entry name" value="GAF"/>
</dbReference>
<dbReference type="Gene3D" id="3.30.450.20">
    <property type="entry name" value="PAS domain"/>
    <property type="match status" value="1"/>
</dbReference>
<dbReference type="AlphaFoldDB" id="A0A485M6P0"/>
<dbReference type="Pfam" id="PF13185">
    <property type="entry name" value="GAF_2"/>
    <property type="match status" value="1"/>
</dbReference>
<dbReference type="Gene3D" id="3.30.450.40">
    <property type="match status" value="1"/>
</dbReference>
<dbReference type="PRINTS" id="PR00344">
    <property type="entry name" value="BCTRLSENSOR"/>
</dbReference>
<dbReference type="GO" id="GO:0000155">
    <property type="term" value="F:phosphorelay sensor kinase activity"/>
    <property type="evidence" value="ECO:0007669"/>
    <property type="project" value="InterPro"/>
</dbReference>
<feature type="domain" description="Histidine kinase" evidence="2">
    <location>
        <begin position="355"/>
        <end position="572"/>
    </location>
</feature>
<keyword evidence="1" id="KW-0597">Phosphoprotein</keyword>
<dbReference type="EMBL" id="CAADRN010000342">
    <property type="protein sequence ID" value="VFU18304.1"/>
    <property type="molecule type" value="Genomic_DNA"/>
</dbReference>
<dbReference type="InterPro" id="IPR036097">
    <property type="entry name" value="HisK_dim/P_sf"/>
</dbReference>
<name>A0A485M6P0_9ZZZZ</name>
<dbReference type="SMART" id="SM00387">
    <property type="entry name" value="HATPase_c"/>
    <property type="match status" value="1"/>
</dbReference>
<dbReference type="PANTHER" id="PTHR43065">
    <property type="entry name" value="SENSOR HISTIDINE KINASE"/>
    <property type="match status" value="1"/>
</dbReference>
<dbReference type="Gene3D" id="3.30.565.10">
    <property type="entry name" value="Histidine kinase-like ATPase, C-terminal domain"/>
    <property type="match status" value="1"/>
</dbReference>
<evidence type="ECO:0000259" key="2">
    <source>
        <dbReference type="PROSITE" id="PS50109"/>
    </source>
</evidence>
<gene>
    <name evidence="3" type="ORF">SCFA_420006</name>
</gene>
<dbReference type="SUPFAM" id="SSF55874">
    <property type="entry name" value="ATPase domain of HSP90 chaperone/DNA topoisomerase II/histidine kinase"/>
    <property type="match status" value="1"/>
</dbReference>
<dbReference type="SUPFAM" id="SSF47384">
    <property type="entry name" value="Homodimeric domain of signal transducing histidine kinase"/>
    <property type="match status" value="1"/>
</dbReference>
<dbReference type="Pfam" id="PF00512">
    <property type="entry name" value="HisKA"/>
    <property type="match status" value="1"/>
</dbReference>
<reference evidence="3" key="1">
    <citation type="submission" date="2019-03" db="EMBL/GenBank/DDBJ databases">
        <authorList>
            <person name="Hao L."/>
        </authorList>
    </citation>
    <scope>NUCLEOTIDE SEQUENCE</scope>
</reference>
<dbReference type="InterPro" id="IPR029016">
    <property type="entry name" value="GAF-like_dom_sf"/>
</dbReference>
<dbReference type="SMART" id="SM00065">
    <property type="entry name" value="GAF"/>
    <property type="match status" value="1"/>
</dbReference>
<dbReference type="InterPro" id="IPR003594">
    <property type="entry name" value="HATPase_dom"/>
</dbReference>
<dbReference type="Pfam" id="PF02518">
    <property type="entry name" value="HATPase_c"/>
    <property type="match status" value="1"/>
</dbReference>
<dbReference type="Gene3D" id="1.10.287.130">
    <property type="match status" value="1"/>
</dbReference>
<dbReference type="InterPro" id="IPR036890">
    <property type="entry name" value="HATPase_C_sf"/>
</dbReference>
<dbReference type="SMART" id="SM00388">
    <property type="entry name" value="HisKA"/>
    <property type="match status" value="1"/>
</dbReference>
<dbReference type="PROSITE" id="PS50109">
    <property type="entry name" value="HIS_KIN"/>
    <property type="match status" value="1"/>
</dbReference>
<sequence>MVNSILLAWGKETGKGVRFMFNEKEKLIEILTGVNSSKLNYYIELKKRNKEIVKQNNRLEIIYQLVRDINIDMSIEDIIKRVFGKLPLAVPCDFLGLAQLRKGKLCMTAMMPQILYGYPPIPRDSVLWQCIESGDAHVYDPVSKDDPFILENPALSDQISSMAVAPLFARSLVNGVLLVGSGMLSAYSQAELSFIQQLADHLAICIQNARLYEQVSQAKREWEATFNAVAEPIVLIDTNYNILRSNNRLPLDLNPAGDSGDNPKHLKCFQRLWGRAEKCENCPMDEIARTGKPVYERVQTDSGLILDICYYPVYNEKNEIFAVIHHMKDITEQVKMEVQLVQSAKLAAIGEMAAGVAHELNNPMTVIIGTAQLMLRETEEGKAESELLNDIVNCGLRCKKIIQNLLTFSRQDQYPLALTDINEEVGRVLSLIQYQINRNNIEIIQNLQPELPKITANGHHLQQVLINFLLNARDALDTVEREKKIEVQTSLNTGSNGQEQIVVTVKDNGIGIAPENLSKIFNPFYTSKEATRGTGLGLSVSLGIAEAHGGTITVESVPGEGSTFSMVLPVETS</sequence>